<name>A0ABS7MLW5_9ACTN</name>
<protein>
    <recommendedName>
        <fullName evidence="3">Head-tail adaptor protein</fullName>
    </recommendedName>
</protein>
<keyword evidence="2" id="KW-1185">Reference proteome</keyword>
<evidence type="ECO:0000313" key="1">
    <source>
        <dbReference type="EMBL" id="MBY4798349.1"/>
    </source>
</evidence>
<organism evidence="1 2">
    <name type="scientific">Collinsella ureilytica</name>
    <dbReference type="NCBI Taxonomy" id="2869515"/>
    <lineage>
        <taxon>Bacteria</taxon>
        <taxon>Bacillati</taxon>
        <taxon>Actinomycetota</taxon>
        <taxon>Coriobacteriia</taxon>
        <taxon>Coriobacteriales</taxon>
        <taxon>Coriobacteriaceae</taxon>
        <taxon>Collinsella</taxon>
    </lineage>
</organism>
<evidence type="ECO:0000313" key="2">
    <source>
        <dbReference type="Proteomes" id="UP000700908"/>
    </source>
</evidence>
<dbReference type="EMBL" id="JAIMFO010000010">
    <property type="protein sequence ID" value="MBY4798349.1"/>
    <property type="molecule type" value="Genomic_DNA"/>
</dbReference>
<evidence type="ECO:0008006" key="3">
    <source>
        <dbReference type="Google" id="ProtNLM"/>
    </source>
</evidence>
<gene>
    <name evidence="1" type="ORF">K6V98_08320</name>
</gene>
<proteinExistence type="predicted"/>
<accession>A0ABS7MLW5</accession>
<comment type="caution">
    <text evidence="1">The sequence shown here is derived from an EMBL/GenBank/DDBJ whole genome shotgun (WGS) entry which is preliminary data.</text>
</comment>
<reference evidence="1 2" key="1">
    <citation type="submission" date="2021-08" db="EMBL/GenBank/DDBJ databases">
        <title>Collinsella faecalis sp. nov. isolated from swine faeces.</title>
        <authorList>
            <person name="Oh B.S."/>
            <person name="Lee J.H."/>
        </authorList>
    </citation>
    <scope>NUCLEOTIDE SEQUENCE [LARGE SCALE GENOMIC DNA]</scope>
    <source>
        <strain evidence="1 2">AGMB00827</strain>
    </source>
</reference>
<dbReference type="Proteomes" id="UP000700908">
    <property type="component" value="Unassembled WGS sequence"/>
</dbReference>
<dbReference type="RefSeq" id="WP_222200073.1">
    <property type="nucleotide sequence ID" value="NZ_JAIMFO010000010.1"/>
</dbReference>
<sequence>MRCLERNKRSLWHASIESREVIDEPSGMGTGEWAEQISDPVYFRANASAPKGDTTSSPFGLEAGYELVVVLDDAQGIKEGDIIWVSDKKPSATDRENAYTVVRVSRSLNYTALGLARRQGA</sequence>